<dbReference type="Proteomes" id="UP000821866">
    <property type="component" value="Chromosome 7"/>
</dbReference>
<accession>A0A9J6DFX9</accession>
<proteinExistence type="predicted"/>
<evidence type="ECO:0000313" key="3">
    <source>
        <dbReference type="Proteomes" id="UP000821866"/>
    </source>
</evidence>
<feature type="region of interest" description="Disordered" evidence="1">
    <location>
        <begin position="84"/>
        <end position="132"/>
    </location>
</feature>
<protein>
    <submittedName>
        <fullName evidence="2">Uncharacterized protein</fullName>
    </submittedName>
</protein>
<dbReference type="AlphaFoldDB" id="A0A9J6DFX9"/>
<evidence type="ECO:0000313" key="2">
    <source>
        <dbReference type="EMBL" id="KAH8020914.1"/>
    </source>
</evidence>
<dbReference type="EMBL" id="JABSTU010000009">
    <property type="protein sequence ID" value="KAH8020914.1"/>
    <property type="molecule type" value="Genomic_DNA"/>
</dbReference>
<sequence length="174" mass="19094">MDRRSFKKKRKTAQRFGARKPKPPIVKKKFSPATSASSDDGVRHDEDSQPSTSTHRASSASINETVHMPVEQCFVLSEKTSVRRSAQAADIVDAQPSTTREDVDIADAQPSTSREDARPSTSTTSSTIRARLEPRFVSAEASRERAAAVQESLRAVSATERKMSLMDQGDESDI</sequence>
<organism evidence="2 3">
    <name type="scientific">Rhipicephalus microplus</name>
    <name type="common">Cattle tick</name>
    <name type="synonym">Boophilus microplus</name>
    <dbReference type="NCBI Taxonomy" id="6941"/>
    <lineage>
        <taxon>Eukaryota</taxon>
        <taxon>Metazoa</taxon>
        <taxon>Ecdysozoa</taxon>
        <taxon>Arthropoda</taxon>
        <taxon>Chelicerata</taxon>
        <taxon>Arachnida</taxon>
        <taxon>Acari</taxon>
        <taxon>Parasitiformes</taxon>
        <taxon>Ixodida</taxon>
        <taxon>Ixodoidea</taxon>
        <taxon>Ixodidae</taxon>
        <taxon>Rhipicephalinae</taxon>
        <taxon>Rhipicephalus</taxon>
        <taxon>Boophilus</taxon>
    </lineage>
</organism>
<name>A0A9J6DFX9_RHIMP</name>
<feature type="compositionally biased region" description="Basic residues" evidence="1">
    <location>
        <begin position="1"/>
        <end position="30"/>
    </location>
</feature>
<gene>
    <name evidence="2" type="ORF">HPB51_008746</name>
</gene>
<comment type="caution">
    <text evidence="2">The sequence shown here is derived from an EMBL/GenBank/DDBJ whole genome shotgun (WGS) entry which is preliminary data.</text>
</comment>
<keyword evidence="3" id="KW-1185">Reference proteome</keyword>
<evidence type="ECO:0000256" key="1">
    <source>
        <dbReference type="SAM" id="MobiDB-lite"/>
    </source>
</evidence>
<feature type="compositionally biased region" description="Polar residues" evidence="1">
    <location>
        <begin position="49"/>
        <end position="64"/>
    </location>
</feature>
<feature type="region of interest" description="Disordered" evidence="1">
    <location>
        <begin position="1"/>
        <end position="67"/>
    </location>
</feature>
<reference evidence="2" key="2">
    <citation type="submission" date="2021-09" db="EMBL/GenBank/DDBJ databases">
        <authorList>
            <person name="Jia N."/>
            <person name="Wang J."/>
            <person name="Shi W."/>
            <person name="Du L."/>
            <person name="Sun Y."/>
            <person name="Zhan W."/>
            <person name="Jiang J."/>
            <person name="Wang Q."/>
            <person name="Zhang B."/>
            <person name="Ji P."/>
            <person name="Sakyi L.B."/>
            <person name="Cui X."/>
            <person name="Yuan T."/>
            <person name="Jiang B."/>
            <person name="Yang W."/>
            <person name="Lam T.T.-Y."/>
            <person name="Chang Q."/>
            <person name="Ding S."/>
            <person name="Wang X."/>
            <person name="Zhu J."/>
            <person name="Ruan X."/>
            <person name="Zhao L."/>
            <person name="Wei J."/>
            <person name="Que T."/>
            <person name="Du C."/>
            <person name="Cheng J."/>
            <person name="Dai P."/>
            <person name="Han X."/>
            <person name="Huang E."/>
            <person name="Gao Y."/>
            <person name="Liu J."/>
            <person name="Shao H."/>
            <person name="Ye R."/>
            <person name="Li L."/>
            <person name="Wei W."/>
            <person name="Wang X."/>
            <person name="Wang C."/>
            <person name="Huo Q."/>
            <person name="Li W."/>
            <person name="Guo W."/>
            <person name="Chen H."/>
            <person name="Chen S."/>
            <person name="Zhou L."/>
            <person name="Zhou L."/>
            <person name="Ni X."/>
            <person name="Tian J."/>
            <person name="Zhou Y."/>
            <person name="Sheng Y."/>
            <person name="Liu T."/>
            <person name="Pan Y."/>
            <person name="Xia L."/>
            <person name="Li J."/>
            <person name="Zhao F."/>
            <person name="Cao W."/>
        </authorList>
    </citation>
    <scope>NUCLEOTIDE SEQUENCE</scope>
    <source>
        <strain evidence="2">Rmic-2018</strain>
        <tissue evidence="2">Larvae</tissue>
    </source>
</reference>
<reference evidence="2" key="1">
    <citation type="journal article" date="2020" name="Cell">
        <title>Large-Scale Comparative Analyses of Tick Genomes Elucidate Their Genetic Diversity and Vector Capacities.</title>
        <authorList>
            <consortium name="Tick Genome and Microbiome Consortium (TIGMIC)"/>
            <person name="Jia N."/>
            <person name="Wang J."/>
            <person name="Shi W."/>
            <person name="Du L."/>
            <person name="Sun Y."/>
            <person name="Zhan W."/>
            <person name="Jiang J.F."/>
            <person name="Wang Q."/>
            <person name="Zhang B."/>
            <person name="Ji P."/>
            <person name="Bell-Sakyi L."/>
            <person name="Cui X.M."/>
            <person name="Yuan T.T."/>
            <person name="Jiang B.G."/>
            <person name="Yang W.F."/>
            <person name="Lam T.T."/>
            <person name="Chang Q.C."/>
            <person name="Ding S.J."/>
            <person name="Wang X.J."/>
            <person name="Zhu J.G."/>
            <person name="Ruan X.D."/>
            <person name="Zhao L."/>
            <person name="Wei J.T."/>
            <person name="Ye R.Z."/>
            <person name="Que T.C."/>
            <person name="Du C.H."/>
            <person name="Zhou Y.H."/>
            <person name="Cheng J.X."/>
            <person name="Dai P.F."/>
            <person name="Guo W.B."/>
            <person name="Han X.H."/>
            <person name="Huang E.J."/>
            <person name="Li L.F."/>
            <person name="Wei W."/>
            <person name="Gao Y.C."/>
            <person name="Liu J.Z."/>
            <person name="Shao H.Z."/>
            <person name="Wang X."/>
            <person name="Wang C.C."/>
            <person name="Yang T.C."/>
            <person name="Huo Q.B."/>
            <person name="Li W."/>
            <person name="Chen H.Y."/>
            <person name="Chen S.E."/>
            <person name="Zhou L.G."/>
            <person name="Ni X.B."/>
            <person name="Tian J.H."/>
            <person name="Sheng Y."/>
            <person name="Liu T."/>
            <person name="Pan Y.S."/>
            <person name="Xia L.Y."/>
            <person name="Li J."/>
            <person name="Zhao F."/>
            <person name="Cao W.C."/>
        </authorList>
    </citation>
    <scope>NUCLEOTIDE SEQUENCE</scope>
    <source>
        <strain evidence="2">Rmic-2018</strain>
    </source>
</reference>